<comment type="catalytic activity">
    <reaction evidence="13 14">
        <text>a di-trans,poly-cis-dolichyl beta-D-mannosyl phosphate + L-seryl-[protein] = 3-O-(alpha-D-mannosyl)-L-seryl-[protein] + a di-trans,poly-cis-dolichyl phosphate + H(+)</text>
        <dbReference type="Rhea" id="RHEA:17377"/>
        <dbReference type="Rhea" id="RHEA-COMP:9863"/>
        <dbReference type="Rhea" id="RHEA-COMP:13546"/>
        <dbReference type="Rhea" id="RHEA-COMP:19498"/>
        <dbReference type="Rhea" id="RHEA-COMP:19501"/>
        <dbReference type="ChEBI" id="CHEBI:15378"/>
        <dbReference type="ChEBI" id="CHEBI:29999"/>
        <dbReference type="ChEBI" id="CHEBI:57683"/>
        <dbReference type="ChEBI" id="CHEBI:58211"/>
        <dbReference type="ChEBI" id="CHEBI:137321"/>
        <dbReference type="EC" id="2.4.1.109"/>
    </reaction>
</comment>
<protein>
    <recommendedName>
        <fullName evidence="4 14">Dolichyl-phosphate-mannose--protein mannosyltransferase</fullName>
        <ecNumber evidence="4 14">2.4.1.109</ecNumber>
    </recommendedName>
</protein>
<keyword evidence="9 14" id="KW-0256">Endoplasmic reticulum</keyword>
<evidence type="ECO:0000256" key="5">
    <source>
        <dbReference type="ARBA" id="ARBA00022676"/>
    </source>
</evidence>
<keyword evidence="17" id="KW-1185">Reference proteome</keyword>
<dbReference type="UniPathway" id="UPA00378"/>
<feature type="domain" description="MIR" evidence="15">
    <location>
        <begin position="398"/>
        <end position="465"/>
    </location>
</feature>
<feature type="transmembrane region" description="Helical" evidence="14">
    <location>
        <begin position="623"/>
        <end position="646"/>
    </location>
</feature>
<evidence type="ECO:0000256" key="2">
    <source>
        <dbReference type="ARBA" id="ARBA00004922"/>
    </source>
</evidence>
<dbReference type="InterPro" id="IPR016093">
    <property type="entry name" value="MIR_motif"/>
</dbReference>
<dbReference type="PROSITE" id="PS50919">
    <property type="entry name" value="MIR"/>
    <property type="match status" value="1"/>
</dbReference>
<dbReference type="PANTHER" id="PTHR10050">
    <property type="entry name" value="DOLICHYL-PHOSPHATE-MANNOSE--PROTEIN MANNOSYLTRANSFERASE"/>
    <property type="match status" value="1"/>
</dbReference>
<keyword evidence="7 14" id="KW-0812">Transmembrane</keyword>
<evidence type="ECO:0000256" key="13">
    <source>
        <dbReference type="ARBA" id="ARBA00045102"/>
    </source>
</evidence>
<dbReference type="STRING" id="646526.A0A1W0E5Q0"/>
<dbReference type="SMART" id="SM00472">
    <property type="entry name" value="MIR"/>
    <property type="match status" value="2"/>
</dbReference>
<dbReference type="EC" id="2.4.1.109" evidence="4 14"/>
<dbReference type="OrthoDB" id="292747at2759"/>
<evidence type="ECO:0000259" key="15">
    <source>
        <dbReference type="PROSITE" id="PS50919"/>
    </source>
</evidence>
<dbReference type="Pfam" id="PF02366">
    <property type="entry name" value="PMT"/>
    <property type="match status" value="1"/>
</dbReference>
<evidence type="ECO:0000313" key="16">
    <source>
        <dbReference type="EMBL" id="OQS54536.1"/>
    </source>
</evidence>
<name>A0A1W0E5Q0_9MICR</name>
<reference evidence="16 17" key="1">
    <citation type="journal article" date="2017" name="Environ. Microbiol.">
        <title>Decay of the glycolytic pathway and adaptation to intranuclear parasitism within Enterocytozoonidae microsporidia.</title>
        <authorList>
            <person name="Wiredu Boakye D."/>
            <person name="Jaroenlak P."/>
            <person name="Prachumwat A."/>
            <person name="Williams T.A."/>
            <person name="Bateman K.S."/>
            <person name="Itsathitphaisarn O."/>
            <person name="Sritunyalucksana K."/>
            <person name="Paszkiewicz K.H."/>
            <person name="Moore K.A."/>
            <person name="Stentiford G.D."/>
            <person name="Williams B.A."/>
        </authorList>
    </citation>
    <scope>NUCLEOTIDE SEQUENCE [LARGE SCALE GENOMIC DNA]</scope>
    <source>
        <strain evidence="16 17">TH1</strain>
    </source>
</reference>
<dbReference type="AlphaFoldDB" id="A0A1W0E5Q0"/>
<evidence type="ECO:0000256" key="4">
    <source>
        <dbReference type="ARBA" id="ARBA00012839"/>
    </source>
</evidence>
<dbReference type="Pfam" id="PF16192">
    <property type="entry name" value="PMT_4TMC"/>
    <property type="match status" value="1"/>
</dbReference>
<organism evidence="16 17">
    <name type="scientific">Ecytonucleospora hepatopenaei</name>
    <dbReference type="NCBI Taxonomy" id="646526"/>
    <lineage>
        <taxon>Eukaryota</taxon>
        <taxon>Fungi</taxon>
        <taxon>Fungi incertae sedis</taxon>
        <taxon>Microsporidia</taxon>
        <taxon>Enterocytozoonidae</taxon>
        <taxon>Ecytonucleospora</taxon>
    </lineage>
</organism>
<dbReference type="InterPro" id="IPR036300">
    <property type="entry name" value="MIR_dom_sf"/>
</dbReference>
<evidence type="ECO:0000256" key="10">
    <source>
        <dbReference type="ARBA" id="ARBA00022989"/>
    </source>
</evidence>
<accession>A0A1W0E5Q0</accession>
<comment type="caution">
    <text evidence="16">The sequence shown here is derived from an EMBL/GenBank/DDBJ whole genome shotgun (WGS) entry which is preliminary data.</text>
</comment>
<feature type="transmembrane region" description="Helical" evidence="14">
    <location>
        <begin position="530"/>
        <end position="553"/>
    </location>
</feature>
<dbReference type="InterPro" id="IPR027005">
    <property type="entry name" value="PMT-like"/>
</dbReference>
<dbReference type="InterPro" id="IPR003342">
    <property type="entry name" value="ArnT-like_N"/>
</dbReference>
<sequence>MEITNSKQLATVCIFLLSFYVKTYGIHRNNGPIWDESHFGKFAFKYLTKKFYFDVHPPLGKLLSAFGGFISYQKSAKYDFEEYQKYPDEFDYVLDRSFHSFSGSFLPVFAFLIFDKFGLTLKNSFLGSSLFIFDNGFTMISRIIVLDPHMLSCMAAIAYFLCRYHFKGNNSSLILLGVFIGCTISIKWVGGLTMAWVGFYMLFDQTYYFTCLKMKDFLKQLAYKLTCLLFLPASIYVSLCVLHMKICHESTQDAYSFSREFNNSLSNTPFSNSYAKISYGNQVTLRFAKGYLHSHKDVFPEYLNELKFKDNEKRHQVTVYTHRDENNNFYFQKIGTDEPDFIKIEDEVALLHDKTRGYLKVDGSKSFSLDAKRVTAHENELTDDSVFIIKGIKNKQKGEYLQCLESFLLQHKKTGLFLTNSGHSLPSWGHLQKEVVCKKESESSQISIEENSHSNPEDNWVVKPQQRHILKNMLEYQIHMYNVNKSLSTNRELEPHLIESFPYEWFLLKKGIRLTDWSQYYKFYLLMNPFLLYSTSLYAIYSVIKIVKTVLDFKRDEFLKGKKENINILLKKELFVFYFCTVGFFIHYLVFFAIGRVLYLHHYFPSYFFLIIGLVIQLEKWKVLEFFTVISVCVFFVFSPLCYGIGNCGYLKYVQLLKSWNFLSE</sequence>
<dbReference type="VEuPathDB" id="MicrosporidiaDB:EHP00_42"/>
<feature type="transmembrane region" description="Helical" evidence="14">
    <location>
        <begin position="221"/>
        <end position="244"/>
    </location>
</feature>
<comment type="similarity">
    <text evidence="3 14">Belongs to the glycosyltransferase 39 family.</text>
</comment>
<evidence type="ECO:0000256" key="7">
    <source>
        <dbReference type="ARBA" id="ARBA00022692"/>
    </source>
</evidence>
<dbReference type="GO" id="GO:0004169">
    <property type="term" value="F:dolichyl-phosphate-mannose-protein mannosyltransferase activity"/>
    <property type="evidence" value="ECO:0007669"/>
    <property type="project" value="UniProtKB-UniRule"/>
</dbReference>
<dbReference type="SUPFAM" id="SSF82109">
    <property type="entry name" value="MIR domain"/>
    <property type="match status" value="1"/>
</dbReference>
<evidence type="ECO:0000256" key="1">
    <source>
        <dbReference type="ARBA" id="ARBA00004477"/>
    </source>
</evidence>
<dbReference type="Pfam" id="PF02815">
    <property type="entry name" value="MIR"/>
    <property type="match status" value="1"/>
</dbReference>
<dbReference type="Proteomes" id="UP000192758">
    <property type="component" value="Unassembled WGS sequence"/>
</dbReference>
<dbReference type="PANTHER" id="PTHR10050:SF46">
    <property type="entry name" value="PROTEIN O-MANNOSYL-TRANSFERASE 2"/>
    <property type="match status" value="1"/>
</dbReference>
<evidence type="ECO:0000256" key="6">
    <source>
        <dbReference type="ARBA" id="ARBA00022679"/>
    </source>
</evidence>
<comment type="catalytic activity">
    <reaction evidence="12 14">
        <text>a di-trans,poly-cis-dolichyl beta-D-mannosyl phosphate + L-threonyl-[protein] = 3-O-(alpha-D-mannosyl)-L-threonyl-[protein] + a di-trans,poly-cis-dolichyl phosphate + H(+)</text>
        <dbReference type="Rhea" id="RHEA:53396"/>
        <dbReference type="Rhea" id="RHEA-COMP:11060"/>
        <dbReference type="Rhea" id="RHEA-COMP:13547"/>
        <dbReference type="Rhea" id="RHEA-COMP:19498"/>
        <dbReference type="Rhea" id="RHEA-COMP:19501"/>
        <dbReference type="ChEBI" id="CHEBI:15378"/>
        <dbReference type="ChEBI" id="CHEBI:30013"/>
        <dbReference type="ChEBI" id="CHEBI:57683"/>
        <dbReference type="ChEBI" id="CHEBI:58211"/>
        <dbReference type="ChEBI" id="CHEBI:137323"/>
        <dbReference type="EC" id="2.4.1.109"/>
    </reaction>
</comment>
<keyword evidence="11 14" id="KW-0472">Membrane</keyword>
<evidence type="ECO:0000256" key="12">
    <source>
        <dbReference type="ARBA" id="ARBA00045085"/>
    </source>
</evidence>
<proteinExistence type="inferred from homology"/>
<feature type="transmembrane region" description="Helical" evidence="14">
    <location>
        <begin position="574"/>
        <end position="594"/>
    </location>
</feature>
<comment type="pathway">
    <text evidence="2 14">Protein modification; protein glycosylation.</text>
</comment>
<evidence type="ECO:0000256" key="14">
    <source>
        <dbReference type="RuleBase" id="RU367007"/>
    </source>
</evidence>
<dbReference type="GO" id="GO:0005789">
    <property type="term" value="C:endoplasmic reticulum membrane"/>
    <property type="evidence" value="ECO:0007669"/>
    <property type="project" value="UniProtKB-SubCell"/>
</dbReference>
<comment type="function">
    <text evidence="14">Transfers mannose from Dol-P-mannose to Ser or Thr residues on proteins.</text>
</comment>
<comment type="subcellular location">
    <subcellularLocation>
        <location evidence="1 14">Endoplasmic reticulum membrane</location>
        <topology evidence="1 14">Multi-pass membrane protein</topology>
    </subcellularLocation>
</comment>
<evidence type="ECO:0000256" key="3">
    <source>
        <dbReference type="ARBA" id="ARBA00007222"/>
    </source>
</evidence>
<gene>
    <name evidence="16" type="primary">PMT6</name>
    <name evidence="16" type="ORF">EHP00_42</name>
</gene>
<feature type="transmembrane region" description="Helical" evidence="14">
    <location>
        <begin position="600"/>
        <end position="616"/>
    </location>
</feature>
<dbReference type="EMBL" id="MNPJ01000019">
    <property type="protein sequence ID" value="OQS54536.1"/>
    <property type="molecule type" value="Genomic_DNA"/>
</dbReference>
<feature type="transmembrane region" description="Helical" evidence="14">
    <location>
        <begin position="98"/>
        <end position="119"/>
    </location>
</feature>
<evidence type="ECO:0000256" key="11">
    <source>
        <dbReference type="ARBA" id="ARBA00023136"/>
    </source>
</evidence>
<feature type="transmembrane region" description="Helical" evidence="14">
    <location>
        <begin position="140"/>
        <end position="161"/>
    </location>
</feature>
<dbReference type="Gene3D" id="2.80.10.50">
    <property type="match status" value="1"/>
</dbReference>
<keyword evidence="6 14" id="KW-0808">Transferase</keyword>
<evidence type="ECO:0000313" key="17">
    <source>
        <dbReference type="Proteomes" id="UP000192758"/>
    </source>
</evidence>
<keyword evidence="5 14" id="KW-0328">Glycosyltransferase</keyword>
<keyword evidence="10 14" id="KW-1133">Transmembrane helix</keyword>
<feature type="transmembrane region" description="Helical" evidence="14">
    <location>
        <begin position="173"/>
        <end position="200"/>
    </location>
</feature>
<evidence type="ECO:0000256" key="8">
    <source>
        <dbReference type="ARBA" id="ARBA00022737"/>
    </source>
</evidence>
<keyword evidence="8" id="KW-0677">Repeat</keyword>
<evidence type="ECO:0000256" key="9">
    <source>
        <dbReference type="ARBA" id="ARBA00022824"/>
    </source>
</evidence>
<dbReference type="InterPro" id="IPR032421">
    <property type="entry name" value="PMT_4TMC"/>
</dbReference>